<keyword evidence="3" id="KW-1185">Reference proteome</keyword>
<keyword evidence="1" id="KW-1133">Transmembrane helix</keyword>
<feature type="transmembrane region" description="Helical" evidence="1">
    <location>
        <begin position="33"/>
        <end position="58"/>
    </location>
</feature>
<comment type="caution">
    <text evidence="2">The sequence shown here is derived from an EMBL/GenBank/DDBJ whole genome shotgun (WGS) entry which is preliminary data.</text>
</comment>
<dbReference type="EMBL" id="JBHRUH010000012">
    <property type="protein sequence ID" value="MFC3291967.1"/>
    <property type="molecule type" value="Genomic_DNA"/>
</dbReference>
<keyword evidence="1" id="KW-0472">Membrane</keyword>
<sequence length="202" mass="22546">MRIAIVIVVLATLALGASGIAVSDLSWPLSSDALVSLGFFALALIVGMSVLLLLVALVSHQGRQQRSLLESLDAQRRQQRSLETAQLMEHFVHQAELLLEKDSLDPNKRSVQRCLAVDALRGNTGRGDPNYHRLGRLFEWLADEADEAKGDGARMRLIDPVLRQYAEIAEQLCRIGEVDEERLVAFLRFQPQPPRLRETEAQ</sequence>
<evidence type="ECO:0000313" key="3">
    <source>
        <dbReference type="Proteomes" id="UP001595640"/>
    </source>
</evidence>
<gene>
    <name evidence="2" type="ORF">ACFOEI_07775</name>
</gene>
<protein>
    <recommendedName>
        <fullName evidence="4">DUF1049 domain-containing protein</fullName>
    </recommendedName>
</protein>
<accession>A0ABV7M136</accession>
<evidence type="ECO:0000256" key="1">
    <source>
        <dbReference type="SAM" id="Phobius"/>
    </source>
</evidence>
<evidence type="ECO:0000313" key="2">
    <source>
        <dbReference type="EMBL" id="MFC3291967.1"/>
    </source>
</evidence>
<dbReference type="Proteomes" id="UP001595640">
    <property type="component" value="Unassembled WGS sequence"/>
</dbReference>
<proteinExistence type="predicted"/>
<organism evidence="2 3">
    <name type="scientific">Modicisalibacter luteus</name>
    <dbReference type="NCBI Taxonomy" id="453962"/>
    <lineage>
        <taxon>Bacteria</taxon>
        <taxon>Pseudomonadati</taxon>
        <taxon>Pseudomonadota</taxon>
        <taxon>Gammaproteobacteria</taxon>
        <taxon>Oceanospirillales</taxon>
        <taxon>Halomonadaceae</taxon>
        <taxon>Modicisalibacter</taxon>
    </lineage>
</organism>
<dbReference type="RefSeq" id="WP_019017418.1">
    <property type="nucleotide sequence ID" value="NZ_BMXD01000003.1"/>
</dbReference>
<name>A0ABV7M136_9GAMM</name>
<evidence type="ECO:0008006" key="4">
    <source>
        <dbReference type="Google" id="ProtNLM"/>
    </source>
</evidence>
<keyword evidence="1" id="KW-0812">Transmembrane</keyword>
<reference evidence="3" key="1">
    <citation type="journal article" date="2019" name="Int. J. Syst. Evol. Microbiol.">
        <title>The Global Catalogue of Microorganisms (GCM) 10K type strain sequencing project: providing services to taxonomists for standard genome sequencing and annotation.</title>
        <authorList>
            <consortium name="The Broad Institute Genomics Platform"/>
            <consortium name="The Broad Institute Genome Sequencing Center for Infectious Disease"/>
            <person name="Wu L."/>
            <person name="Ma J."/>
        </authorList>
    </citation>
    <scope>NUCLEOTIDE SEQUENCE [LARGE SCALE GENOMIC DNA]</scope>
    <source>
        <strain evidence="3">KCTC 12847</strain>
    </source>
</reference>